<keyword evidence="2" id="KW-1185">Reference proteome</keyword>
<evidence type="ECO:0000313" key="1">
    <source>
        <dbReference type="EMBL" id="TQM93636.1"/>
    </source>
</evidence>
<accession>A0A543KEX7</accession>
<gene>
    <name evidence="1" type="ORF">BD293_2279</name>
</gene>
<name>A0A543KEX7_9RHOB</name>
<dbReference type="AlphaFoldDB" id="A0A543KEX7"/>
<evidence type="ECO:0000313" key="2">
    <source>
        <dbReference type="Proteomes" id="UP000320582"/>
    </source>
</evidence>
<comment type="caution">
    <text evidence="1">The sequence shown here is derived from an EMBL/GenBank/DDBJ whole genome shotgun (WGS) entry which is preliminary data.</text>
</comment>
<dbReference type="Proteomes" id="UP000320582">
    <property type="component" value="Unassembled WGS sequence"/>
</dbReference>
<proteinExistence type="predicted"/>
<reference evidence="1 2" key="1">
    <citation type="submission" date="2019-06" db="EMBL/GenBank/DDBJ databases">
        <title>Genomic Encyclopedia of Archaeal and Bacterial Type Strains, Phase II (KMG-II): from individual species to whole genera.</title>
        <authorList>
            <person name="Goeker M."/>
        </authorList>
    </citation>
    <scope>NUCLEOTIDE SEQUENCE [LARGE SCALE GENOMIC DNA]</scope>
    <source>
        <strain evidence="1 2">DSM 18423</strain>
    </source>
</reference>
<organism evidence="1 2">
    <name type="scientific">Roseinatronobacter monicus</name>
    <dbReference type="NCBI Taxonomy" id="393481"/>
    <lineage>
        <taxon>Bacteria</taxon>
        <taxon>Pseudomonadati</taxon>
        <taxon>Pseudomonadota</taxon>
        <taxon>Alphaproteobacteria</taxon>
        <taxon>Rhodobacterales</taxon>
        <taxon>Paracoccaceae</taxon>
        <taxon>Roseinatronobacter</taxon>
    </lineage>
</organism>
<protein>
    <submittedName>
        <fullName evidence="1">Uncharacterized protein</fullName>
    </submittedName>
</protein>
<dbReference type="EMBL" id="VFPT01000001">
    <property type="protein sequence ID" value="TQM93636.1"/>
    <property type="molecule type" value="Genomic_DNA"/>
</dbReference>
<sequence length="230" mass="25985">MLLLLGADEASCHIGPCMVRFNYGATYSLLISECTMSWSKLDNQMKNYHSDLTSLVKVSPLMADRLATTIASEVRFFQPDTKRAIREATPIKLSARLDELKSFQYFMDSMHMSGGDKAPQVVRAQVIIQNYICFVYLSDACFNELKKASKAGTTLRKCAKYLTDNPIRAFRNAIAHSNWTYSKDSSSLVYWARKGADRNEPLVEHTVSNETLAFWQALSRCTAYAAFENL</sequence>